<dbReference type="Proteomes" id="UP000678499">
    <property type="component" value="Unassembled WGS sequence"/>
</dbReference>
<organism evidence="2">
    <name type="scientific">Notodromas monacha</name>
    <dbReference type="NCBI Taxonomy" id="399045"/>
    <lineage>
        <taxon>Eukaryota</taxon>
        <taxon>Metazoa</taxon>
        <taxon>Ecdysozoa</taxon>
        <taxon>Arthropoda</taxon>
        <taxon>Crustacea</taxon>
        <taxon>Oligostraca</taxon>
        <taxon>Ostracoda</taxon>
        <taxon>Podocopa</taxon>
        <taxon>Podocopida</taxon>
        <taxon>Cypridocopina</taxon>
        <taxon>Cypridoidea</taxon>
        <taxon>Cyprididae</taxon>
        <taxon>Notodromas</taxon>
    </lineage>
</organism>
<dbReference type="EMBL" id="CAJPEX010013247">
    <property type="protein sequence ID" value="CAG0925454.1"/>
    <property type="molecule type" value="Genomic_DNA"/>
</dbReference>
<dbReference type="Pfam" id="PF08524">
    <property type="entry name" value="rRNA_processing"/>
    <property type="match status" value="1"/>
</dbReference>
<sequence length="116" mass="13877">MKPKFFVRKKKMPVWASGYEPEEAQQKQPQPKRKPTAFQKAHAEMNAQKQQVVETREQKQRDRVRVEKLRKQRIEERKLRQKVLSRRTKKGQPIMSGRIEMLVRKIESDMGYTPSS</sequence>
<dbReference type="OrthoDB" id="6382378at2759"/>
<name>A0A7R9GJY0_9CRUS</name>
<dbReference type="EMBL" id="OA895284">
    <property type="protein sequence ID" value="CAD7285302.1"/>
    <property type="molecule type" value="Genomic_DNA"/>
</dbReference>
<evidence type="ECO:0000313" key="3">
    <source>
        <dbReference type="Proteomes" id="UP000678499"/>
    </source>
</evidence>
<feature type="compositionally biased region" description="Basic and acidic residues" evidence="1">
    <location>
        <begin position="54"/>
        <end position="66"/>
    </location>
</feature>
<proteinExistence type="predicted"/>
<evidence type="ECO:0008006" key="4">
    <source>
        <dbReference type="Google" id="ProtNLM"/>
    </source>
</evidence>
<evidence type="ECO:0000256" key="1">
    <source>
        <dbReference type="SAM" id="MobiDB-lite"/>
    </source>
</evidence>
<reference evidence="2" key="1">
    <citation type="submission" date="2020-11" db="EMBL/GenBank/DDBJ databases">
        <authorList>
            <person name="Tran Van P."/>
        </authorList>
    </citation>
    <scope>NUCLEOTIDE SEQUENCE</scope>
</reference>
<feature type="region of interest" description="Disordered" evidence="1">
    <location>
        <begin position="16"/>
        <end position="66"/>
    </location>
</feature>
<keyword evidence="3" id="KW-1185">Reference proteome</keyword>
<gene>
    <name evidence="2" type="ORF">NMOB1V02_LOCUS12904</name>
</gene>
<dbReference type="InterPro" id="IPR013730">
    <property type="entry name" value="Fyv7/TAP26"/>
</dbReference>
<evidence type="ECO:0000313" key="2">
    <source>
        <dbReference type="EMBL" id="CAD7285302.1"/>
    </source>
</evidence>
<protein>
    <recommendedName>
        <fullName evidence="4">rRNA-processing protein FYV7</fullName>
    </recommendedName>
</protein>
<dbReference type="AlphaFoldDB" id="A0A7R9GJY0"/>
<accession>A0A7R9GJY0</accession>